<dbReference type="PANTHER" id="PTHR44858:SF1">
    <property type="entry name" value="UDP-N-ACETYLGLUCOSAMINE--PEPTIDE N-ACETYLGLUCOSAMINYLTRANSFERASE SPINDLY-RELATED"/>
    <property type="match status" value="1"/>
</dbReference>
<dbReference type="InterPro" id="IPR050498">
    <property type="entry name" value="Ycf3"/>
</dbReference>
<evidence type="ECO:0000256" key="2">
    <source>
        <dbReference type="ARBA" id="ARBA00022803"/>
    </source>
</evidence>
<keyword evidence="2 3" id="KW-0802">TPR repeat</keyword>
<evidence type="ECO:0000256" key="3">
    <source>
        <dbReference type="PROSITE-ProRule" id="PRU00339"/>
    </source>
</evidence>
<accession>A0A4Q7VMZ7</accession>
<dbReference type="PROSITE" id="PS50005">
    <property type="entry name" value="TPR"/>
    <property type="match status" value="3"/>
</dbReference>
<organism evidence="5 6">
    <name type="scientific">Ancylomarina subtilis</name>
    <dbReference type="NCBI Taxonomy" id="1639035"/>
    <lineage>
        <taxon>Bacteria</taxon>
        <taxon>Pseudomonadati</taxon>
        <taxon>Bacteroidota</taxon>
        <taxon>Bacteroidia</taxon>
        <taxon>Marinilabiliales</taxon>
        <taxon>Marinifilaceae</taxon>
        <taxon>Ancylomarina</taxon>
    </lineage>
</organism>
<dbReference type="SMART" id="SM00028">
    <property type="entry name" value="TPR"/>
    <property type="match status" value="7"/>
</dbReference>
<dbReference type="Gene3D" id="1.25.40.10">
    <property type="entry name" value="Tetratricopeptide repeat domain"/>
    <property type="match status" value="3"/>
</dbReference>
<evidence type="ECO:0000256" key="1">
    <source>
        <dbReference type="ARBA" id="ARBA00022737"/>
    </source>
</evidence>
<dbReference type="EMBL" id="SHKN01000001">
    <property type="protein sequence ID" value="RZT97537.1"/>
    <property type="molecule type" value="Genomic_DNA"/>
</dbReference>
<name>A0A4Q7VMZ7_9BACT</name>
<keyword evidence="4" id="KW-0732">Signal</keyword>
<sequence>MMKRQIIVYIVAGALALSSSVALGQKKGKDKRKTKTELTEEKRLEFDFAFHEGEKALVLGEYEKAISWFVTCIKLDNTSAVARYELANIYIGKENLNSALALAREAVALQPQNMWYQVQLAGIYKSKGMIEQACEVYANLANQFPKRNDFYHIQAELYASVEKFEEALEVYQKLEKKIGITEQVSLNKHTLFLRLDKRKNAYSELNKLIKKFPFKVENYGLLADMYLQDGDGEKALDLYKKIVEIAPENGLVHFYLAEYYRKEKKYDLAQNALKKAFASDMVDPDKKIQYLMGVIMADPENKVTDETLKELLDLLIKVHPDHIHVNALYADFLRRQKDSAGARKLLRKVLAQEKTNYVIWEELMFIDNELLDFDSMLTESEEAIKYFPTQPMLYIFNGVAAAQKKDYERAVKSLTTGFNYVGDNIPMRIQFLTYLGDAQYELGHTEKAFKAYDEVLLFDPDNVVVLNNYSYYLSVLDQRLEKAKEMSLKCVEIEKENSTYLDTHAWVLFKLGSFSDAKRAMEKALQFGGRESAVIVEHYGDILYRLGDKKAAMTEWENAQKLGEGSKQLLEKIKTGVIPE</sequence>
<dbReference type="Pfam" id="PF13181">
    <property type="entry name" value="TPR_8"/>
    <property type="match status" value="1"/>
</dbReference>
<feature type="chain" id="PRO_5020381728" evidence="4">
    <location>
        <begin position="25"/>
        <end position="580"/>
    </location>
</feature>
<keyword evidence="6" id="KW-1185">Reference proteome</keyword>
<feature type="repeat" description="TPR" evidence="3">
    <location>
        <begin position="429"/>
        <end position="462"/>
    </location>
</feature>
<dbReference type="Pfam" id="PF14559">
    <property type="entry name" value="TPR_19"/>
    <property type="match status" value="1"/>
</dbReference>
<dbReference type="OrthoDB" id="9814220at2"/>
<keyword evidence="1" id="KW-0677">Repeat</keyword>
<gene>
    <name evidence="5" type="ORF">EV201_2208</name>
</gene>
<evidence type="ECO:0000313" key="5">
    <source>
        <dbReference type="EMBL" id="RZT97537.1"/>
    </source>
</evidence>
<dbReference type="Pfam" id="PF13174">
    <property type="entry name" value="TPR_6"/>
    <property type="match status" value="2"/>
</dbReference>
<evidence type="ECO:0000256" key="4">
    <source>
        <dbReference type="SAM" id="SignalP"/>
    </source>
</evidence>
<dbReference type="Proteomes" id="UP000293562">
    <property type="component" value="Unassembled WGS sequence"/>
</dbReference>
<protein>
    <submittedName>
        <fullName evidence="5">Tetratricopeptide repeat protein</fullName>
    </submittedName>
</protein>
<dbReference type="Pfam" id="PF13432">
    <property type="entry name" value="TPR_16"/>
    <property type="match status" value="1"/>
</dbReference>
<proteinExistence type="predicted"/>
<feature type="repeat" description="TPR" evidence="3">
    <location>
        <begin position="216"/>
        <end position="249"/>
    </location>
</feature>
<dbReference type="RefSeq" id="WP_130307549.1">
    <property type="nucleotide sequence ID" value="NZ_SHKN01000001.1"/>
</dbReference>
<dbReference type="InterPro" id="IPR011990">
    <property type="entry name" value="TPR-like_helical_dom_sf"/>
</dbReference>
<comment type="caution">
    <text evidence="5">The sequence shown here is derived from an EMBL/GenBank/DDBJ whole genome shotgun (WGS) entry which is preliminary data.</text>
</comment>
<dbReference type="PANTHER" id="PTHR44858">
    <property type="entry name" value="TETRATRICOPEPTIDE REPEAT PROTEIN 6"/>
    <property type="match status" value="1"/>
</dbReference>
<reference evidence="5 6" key="1">
    <citation type="submission" date="2019-02" db="EMBL/GenBank/DDBJ databases">
        <title>Genomic Encyclopedia of Type Strains, Phase IV (KMG-IV): sequencing the most valuable type-strain genomes for metagenomic binning, comparative biology and taxonomic classification.</title>
        <authorList>
            <person name="Goeker M."/>
        </authorList>
    </citation>
    <scope>NUCLEOTIDE SEQUENCE [LARGE SCALE GENOMIC DNA]</scope>
    <source>
        <strain evidence="5 6">DSM 28825</strain>
    </source>
</reference>
<dbReference type="SUPFAM" id="SSF48452">
    <property type="entry name" value="TPR-like"/>
    <property type="match status" value="3"/>
</dbReference>
<dbReference type="InterPro" id="IPR019734">
    <property type="entry name" value="TPR_rpt"/>
</dbReference>
<dbReference type="AlphaFoldDB" id="A0A4Q7VMZ7"/>
<evidence type="ECO:0000313" key="6">
    <source>
        <dbReference type="Proteomes" id="UP000293562"/>
    </source>
</evidence>
<feature type="repeat" description="TPR" evidence="3">
    <location>
        <begin position="80"/>
        <end position="113"/>
    </location>
</feature>
<feature type="signal peptide" evidence="4">
    <location>
        <begin position="1"/>
        <end position="24"/>
    </location>
</feature>